<dbReference type="AlphaFoldDB" id="A0A1G8V9T6"/>
<keyword evidence="4" id="KW-1185">Reference proteome</keyword>
<gene>
    <name evidence="3" type="ORF">SAMN04490247_2556</name>
</gene>
<dbReference type="Proteomes" id="UP000199225">
    <property type="component" value="Unassembled WGS sequence"/>
</dbReference>
<dbReference type="GO" id="GO:0031419">
    <property type="term" value="F:cobalamin binding"/>
    <property type="evidence" value="ECO:0007669"/>
    <property type="project" value="InterPro"/>
</dbReference>
<dbReference type="Pfam" id="PF02607">
    <property type="entry name" value="B12-binding_2"/>
    <property type="match status" value="1"/>
</dbReference>
<organism evidence="3 4">
    <name type="scientific">Salimicrobium halophilum</name>
    <dbReference type="NCBI Taxonomy" id="86666"/>
    <lineage>
        <taxon>Bacteria</taxon>
        <taxon>Bacillati</taxon>
        <taxon>Bacillota</taxon>
        <taxon>Bacilli</taxon>
        <taxon>Bacillales</taxon>
        <taxon>Bacillaceae</taxon>
        <taxon>Salimicrobium</taxon>
    </lineage>
</organism>
<accession>A0A1G8V9T6</accession>
<dbReference type="GO" id="GO:0046872">
    <property type="term" value="F:metal ion binding"/>
    <property type="evidence" value="ECO:0007669"/>
    <property type="project" value="InterPro"/>
</dbReference>
<dbReference type="InterPro" id="IPR006158">
    <property type="entry name" value="Cobalamin-bd"/>
</dbReference>
<dbReference type="SMART" id="SM01018">
    <property type="entry name" value="B12-binding_2"/>
    <property type="match status" value="1"/>
</dbReference>
<dbReference type="SUPFAM" id="SSF52242">
    <property type="entry name" value="Cobalamin (vitamin B12)-binding domain"/>
    <property type="match status" value="1"/>
</dbReference>
<dbReference type="RefSeq" id="WP_093194260.1">
    <property type="nucleotide sequence ID" value="NZ_FNEV01000008.1"/>
</dbReference>
<reference evidence="4" key="1">
    <citation type="submission" date="2016-10" db="EMBL/GenBank/DDBJ databases">
        <authorList>
            <person name="Varghese N."/>
            <person name="Submissions S."/>
        </authorList>
    </citation>
    <scope>NUCLEOTIDE SEQUENCE [LARGE SCALE GENOMIC DNA]</scope>
    <source>
        <strain evidence="4">DSM 4771</strain>
    </source>
</reference>
<dbReference type="PROSITE" id="PS51332">
    <property type="entry name" value="B12_BINDING"/>
    <property type="match status" value="1"/>
</dbReference>
<sequence>MEEVYKQLASHLLEGEEKEALELVQQWKEERSLTEVHEDIITPAMYHVGELWQKNEITVADEHLATAICDYILTLLSPRTSETNGRKAIFFNVEEEQHHLGLKMAADLFREQGWDARFLGAGMPNDHVLSQIEKYQPDVVCVSASLSYRVPALKEIIRIIEETVPGSYILVGGRIVQKYGMKEWNTSRVDTLGSLAEIKGWLNKEKEGTFDETS</sequence>
<dbReference type="Gene3D" id="1.10.1240.10">
    <property type="entry name" value="Methionine synthase domain"/>
    <property type="match status" value="1"/>
</dbReference>
<dbReference type="InterPro" id="IPR003759">
    <property type="entry name" value="Cbl-bd_cap"/>
</dbReference>
<name>A0A1G8V9T6_9BACI</name>
<evidence type="ECO:0000259" key="1">
    <source>
        <dbReference type="PROSITE" id="PS51332"/>
    </source>
</evidence>
<dbReference type="PROSITE" id="PS51337">
    <property type="entry name" value="B12_BINDING_NTER"/>
    <property type="match status" value="1"/>
</dbReference>
<proteinExistence type="predicted"/>
<dbReference type="Pfam" id="PF02310">
    <property type="entry name" value="B12-binding"/>
    <property type="match status" value="1"/>
</dbReference>
<dbReference type="EMBL" id="FNEV01000008">
    <property type="protein sequence ID" value="SDJ62095.1"/>
    <property type="molecule type" value="Genomic_DNA"/>
</dbReference>
<protein>
    <submittedName>
        <fullName evidence="3">Methanogenic corrinoid protein MtbC1</fullName>
    </submittedName>
</protein>
<dbReference type="InterPro" id="IPR036724">
    <property type="entry name" value="Cobalamin-bd_sf"/>
</dbReference>
<dbReference type="OrthoDB" id="5756833at2"/>
<dbReference type="STRING" id="86666.SAMN04490247_2556"/>
<evidence type="ECO:0000313" key="4">
    <source>
        <dbReference type="Proteomes" id="UP000199225"/>
    </source>
</evidence>
<evidence type="ECO:0000259" key="2">
    <source>
        <dbReference type="PROSITE" id="PS51337"/>
    </source>
</evidence>
<dbReference type="Gene3D" id="3.40.50.280">
    <property type="entry name" value="Cobalamin-binding domain"/>
    <property type="match status" value="1"/>
</dbReference>
<dbReference type="InterPro" id="IPR036594">
    <property type="entry name" value="Meth_synthase_dom"/>
</dbReference>
<feature type="domain" description="B12-binding N-terminal" evidence="2">
    <location>
        <begin position="1"/>
        <end position="88"/>
    </location>
</feature>
<feature type="domain" description="B12-binding" evidence="1">
    <location>
        <begin position="85"/>
        <end position="212"/>
    </location>
</feature>
<dbReference type="SUPFAM" id="SSF47644">
    <property type="entry name" value="Methionine synthase domain"/>
    <property type="match status" value="1"/>
</dbReference>
<evidence type="ECO:0000313" key="3">
    <source>
        <dbReference type="EMBL" id="SDJ62095.1"/>
    </source>
</evidence>